<dbReference type="RefSeq" id="WP_221859198.1">
    <property type="nucleotide sequence ID" value="NZ_BAAAYV010000009.1"/>
</dbReference>
<dbReference type="Pfam" id="PF01243">
    <property type="entry name" value="PNPOx_N"/>
    <property type="match status" value="1"/>
</dbReference>
<dbReference type="InterPro" id="IPR019920">
    <property type="entry name" value="F420-binding_dom_put"/>
</dbReference>
<proteinExistence type="predicted"/>
<dbReference type="InterPro" id="IPR011576">
    <property type="entry name" value="Pyridox_Oxase_N"/>
</dbReference>
<evidence type="ECO:0000256" key="1">
    <source>
        <dbReference type="ARBA" id="ARBA00023002"/>
    </source>
</evidence>
<evidence type="ECO:0000313" key="3">
    <source>
        <dbReference type="EMBL" id="GAA3658737.1"/>
    </source>
</evidence>
<protein>
    <submittedName>
        <fullName evidence="3">PPOX class F420-dependent oxidoreductase</fullName>
    </submittedName>
</protein>
<evidence type="ECO:0000313" key="4">
    <source>
        <dbReference type="Proteomes" id="UP001410795"/>
    </source>
</evidence>
<feature type="domain" description="Pyridoxamine 5'-phosphate oxidase N-terminal" evidence="2">
    <location>
        <begin position="9"/>
        <end position="92"/>
    </location>
</feature>
<gene>
    <name evidence="3" type="ORF">GCM10022202_19140</name>
</gene>
<sequence length="131" mass="14290">MASGWASVRRYFATNAVAHVATILPDGSPHSVPVWVGVEGEQLAIFMIAGSRKDKNLQGDPRLALSVTSPDDPLDMATVRGRAVRRIEGEDALPIVDRIAHGYTGEPYELRSGLVAFLIEPQVCWARDYSD</sequence>
<dbReference type="NCBIfam" id="TIGR03618">
    <property type="entry name" value="Rv1155_F420"/>
    <property type="match status" value="1"/>
</dbReference>
<keyword evidence="1" id="KW-0560">Oxidoreductase</keyword>
<name>A0ABP7BGL8_9MICO</name>
<dbReference type="Gene3D" id="2.30.110.10">
    <property type="entry name" value="Electron Transport, Fmn-binding Protein, Chain A"/>
    <property type="match status" value="1"/>
</dbReference>
<reference evidence="4" key="1">
    <citation type="journal article" date="2019" name="Int. J. Syst. Evol. Microbiol.">
        <title>The Global Catalogue of Microorganisms (GCM) 10K type strain sequencing project: providing services to taxonomists for standard genome sequencing and annotation.</title>
        <authorList>
            <consortium name="The Broad Institute Genomics Platform"/>
            <consortium name="The Broad Institute Genome Sequencing Center for Infectious Disease"/>
            <person name="Wu L."/>
            <person name="Ma J."/>
        </authorList>
    </citation>
    <scope>NUCLEOTIDE SEQUENCE [LARGE SCALE GENOMIC DNA]</scope>
    <source>
        <strain evidence="4">JCM 16546</strain>
    </source>
</reference>
<dbReference type="PANTHER" id="PTHR35176">
    <property type="entry name" value="HEME OXYGENASE HI_0854-RELATED"/>
    <property type="match status" value="1"/>
</dbReference>
<dbReference type="PANTHER" id="PTHR35176:SF6">
    <property type="entry name" value="HEME OXYGENASE HI_0854-RELATED"/>
    <property type="match status" value="1"/>
</dbReference>
<comment type="caution">
    <text evidence="3">The sequence shown here is derived from an EMBL/GenBank/DDBJ whole genome shotgun (WGS) entry which is preliminary data.</text>
</comment>
<dbReference type="Proteomes" id="UP001410795">
    <property type="component" value="Unassembled WGS sequence"/>
</dbReference>
<evidence type="ECO:0000259" key="2">
    <source>
        <dbReference type="Pfam" id="PF01243"/>
    </source>
</evidence>
<dbReference type="InterPro" id="IPR052019">
    <property type="entry name" value="F420H2_bilvrd_red/Heme_oxyg"/>
</dbReference>
<accession>A0ABP7BGL8</accession>
<organism evidence="3 4">
    <name type="scientific">Microbacterium marinilacus</name>
    <dbReference type="NCBI Taxonomy" id="415209"/>
    <lineage>
        <taxon>Bacteria</taxon>
        <taxon>Bacillati</taxon>
        <taxon>Actinomycetota</taxon>
        <taxon>Actinomycetes</taxon>
        <taxon>Micrococcales</taxon>
        <taxon>Microbacteriaceae</taxon>
        <taxon>Microbacterium</taxon>
    </lineage>
</organism>
<keyword evidence="4" id="KW-1185">Reference proteome</keyword>
<dbReference type="EMBL" id="BAAAYV010000009">
    <property type="protein sequence ID" value="GAA3658737.1"/>
    <property type="molecule type" value="Genomic_DNA"/>
</dbReference>
<dbReference type="InterPro" id="IPR012349">
    <property type="entry name" value="Split_barrel_FMN-bd"/>
</dbReference>
<dbReference type="SUPFAM" id="SSF50475">
    <property type="entry name" value="FMN-binding split barrel"/>
    <property type="match status" value="1"/>
</dbReference>